<gene>
    <name evidence="1" type="ORF">CN553_12280</name>
</gene>
<dbReference type="RefSeq" id="WP_098126415.1">
    <property type="nucleotide sequence ID" value="NZ_NUAN01000071.1"/>
</dbReference>
<dbReference type="AlphaFoldDB" id="A0A9X6UC08"/>
<organism evidence="1 2">
    <name type="scientific">Bacillus cereus</name>
    <dbReference type="NCBI Taxonomy" id="1396"/>
    <lineage>
        <taxon>Bacteria</taxon>
        <taxon>Bacillati</taxon>
        <taxon>Bacillota</taxon>
        <taxon>Bacilli</taxon>
        <taxon>Bacillales</taxon>
        <taxon>Bacillaceae</taxon>
        <taxon>Bacillus</taxon>
        <taxon>Bacillus cereus group</taxon>
    </lineage>
</organism>
<evidence type="ECO:0000313" key="1">
    <source>
        <dbReference type="EMBL" id="PEN97819.1"/>
    </source>
</evidence>
<dbReference type="Proteomes" id="UP000220691">
    <property type="component" value="Unassembled WGS sequence"/>
</dbReference>
<sequence length="99" mass="11491">MLKKSKFDNNKNMPSWHNMMMTAILVDGRNVVIRPSPTSDEEMLWRFANGFDDEKNAGITFVYQWNRAKIMGKAKVFKNTTTCYIEIEGNNIVLNLLED</sequence>
<dbReference type="EMBL" id="NUAN01000071">
    <property type="protein sequence ID" value="PEN97819.1"/>
    <property type="molecule type" value="Genomic_DNA"/>
</dbReference>
<protein>
    <submittedName>
        <fullName evidence="1">Uncharacterized protein</fullName>
    </submittedName>
</protein>
<reference evidence="1 2" key="1">
    <citation type="submission" date="2017-09" db="EMBL/GenBank/DDBJ databases">
        <title>Large-scale bioinformatics analysis of Bacillus genomes uncovers conserved roles of natural products in bacterial physiology.</title>
        <authorList>
            <consortium name="Agbiome Team Llc"/>
            <person name="Bleich R.M."/>
            <person name="Kirk G.J."/>
            <person name="Santa Maria K.C."/>
            <person name="Allen S.E."/>
            <person name="Farag S."/>
            <person name="Shank E.A."/>
            <person name="Bowers A."/>
        </authorList>
    </citation>
    <scope>NUCLEOTIDE SEQUENCE [LARGE SCALE GENOMIC DNA]</scope>
    <source>
        <strain evidence="1 2">AFS027647</strain>
    </source>
</reference>
<proteinExistence type="predicted"/>
<name>A0A9X6UC08_BACCE</name>
<evidence type="ECO:0000313" key="2">
    <source>
        <dbReference type="Proteomes" id="UP000220691"/>
    </source>
</evidence>
<comment type="caution">
    <text evidence="1">The sequence shown here is derived from an EMBL/GenBank/DDBJ whole genome shotgun (WGS) entry which is preliminary data.</text>
</comment>
<accession>A0A9X6UC08</accession>